<dbReference type="PROSITE" id="PS51257">
    <property type="entry name" value="PROKAR_LIPOPROTEIN"/>
    <property type="match status" value="1"/>
</dbReference>
<dbReference type="EMBL" id="BAAAEO010000004">
    <property type="protein sequence ID" value="GAA0560133.1"/>
    <property type="molecule type" value="Genomic_DNA"/>
</dbReference>
<name>A0ABN1E6J4_9GAMM</name>
<evidence type="ECO:0000313" key="2">
    <source>
        <dbReference type="EMBL" id="GAA0560133.1"/>
    </source>
</evidence>
<protein>
    <submittedName>
        <fullName evidence="2">Uncharacterized protein</fullName>
    </submittedName>
</protein>
<evidence type="ECO:0000256" key="1">
    <source>
        <dbReference type="SAM" id="SignalP"/>
    </source>
</evidence>
<comment type="caution">
    <text evidence="2">The sequence shown here is derived from an EMBL/GenBank/DDBJ whole genome shotgun (WGS) entry which is preliminary data.</text>
</comment>
<feature type="chain" id="PRO_5045900852" evidence="1">
    <location>
        <begin position="26"/>
        <end position="226"/>
    </location>
</feature>
<dbReference type="RefSeq" id="WP_226767369.1">
    <property type="nucleotide sequence ID" value="NZ_BAAAEO010000004.1"/>
</dbReference>
<evidence type="ECO:0000313" key="3">
    <source>
        <dbReference type="Proteomes" id="UP001501169"/>
    </source>
</evidence>
<feature type="signal peptide" evidence="1">
    <location>
        <begin position="1"/>
        <end position="25"/>
    </location>
</feature>
<keyword evidence="1" id="KW-0732">Signal</keyword>
<keyword evidence="3" id="KW-1185">Reference proteome</keyword>
<reference evidence="2 3" key="1">
    <citation type="journal article" date="2019" name="Int. J. Syst. Evol. Microbiol.">
        <title>The Global Catalogue of Microorganisms (GCM) 10K type strain sequencing project: providing services to taxonomists for standard genome sequencing and annotation.</title>
        <authorList>
            <consortium name="The Broad Institute Genomics Platform"/>
            <consortium name="The Broad Institute Genome Sequencing Center for Infectious Disease"/>
            <person name="Wu L."/>
            <person name="Ma J."/>
        </authorList>
    </citation>
    <scope>NUCLEOTIDE SEQUENCE [LARGE SCALE GENOMIC DNA]</scope>
    <source>
        <strain evidence="2 3">JCM 14331</strain>
    </source>
</reference>
<organism evidence="2 3">
    <name type="scientific">Rheinheimera aquimaris</name>
    <dbReference type="NCBI Taxonomy" id="412437"/>
    <lineage>
        <taxon>Bacteria</taxon>
        <taxon>Pseudomonadati</taxon>
        <taxon>Pseudomonadota</taxon>
        <taxon>Gammaproteobacteria</taxon>
        <taxon>Chromatiales</taxon>
        <taxon>Chromatiaceae</taxon>
        <taxon>Rheinheimera</taxon>
    </lineage>
</organism>
<gene>
    <name evidence="2" type="ORF">GCM10009098_30230</name>
</gene>
<sequence>MLRLSLIIALSGGLLSACVSTAKMAQPANVTAVAVHNVTGANPLAWHKPLAFGRWHTVDTTDYGRVDGGIGLGKAVLGGTFHARALVTNDNITAKCSGWLLNIGRNDLTFDPTIGNMPLMSCSFSGAASGEFSIKENHKNQLIGQFSTASGNYLVKSEHQIRGSAWPSATPLGFTVYRHETPLWSVDKLNAGTVTEWLSLPAEQQNLLATLSLVLLVTDFENLQWD</sequence>
<proteinExistence type="predicted"/>
<accession>A0ABN1E6J4</accession>
<dbReference type="Proteomes" id="UP001501169">
    <property type="component" value="Unassembled WGS sequence"/>
</dbReference>